<dbReference type="VEuPathDB" id="FungiDB:B1J91_D03762g"/>
<feature type="compositionally biased region" description="Low complexity" evidence="1">
    <location>
        <begin position="183"/>
        <end position="204"/>
    </location>
</feature>
<dbReference type="InterPro" id="IPR000095">
    <property type="entry name" value="CRIB_dom"/>
</dbReference>
<proteinExistence type="predicted"/>
<comment type="caution">
    <text evidence="3">The sequence shown here is derived from an EMBL/GenBank/DDBJ whole genome shotgun (WGS) entry which is preliminary data.</text>
</comment>
<dbReference type="AlphaFoldDB" id="A0A0W0DBG4"/>
<sequence length="312" mass="34586">MDNTKPATGRKSLPKMNSIWIDEDQEEKLYNIQAQVMLNDDNSNDDLQNIMFLNSKTPLLNNKKNIELPPLDENQGKTGKTPKNAKVNQKTKGNSQEARISTMKLLKLFGSRKETKPLTISTPFDFQHISHANGFSSAAEAREVERHELKRETLQTPRASIDLTQVALQSPVRLSTKPNYHHSSSSRSSSKFSESPSGSSGIMSNFTVDTSVDEVSVELLTTENKDDDSVYLNDLKNYNFPSIISQSLDNVQSNSSKENSTSKLTSEDPSPTDIAPSIGKKQRISVDDILRFYSGNSNSRSSTQASIPIKGV</sequence>
<feature type="region of interest" description="Disordered" evidence="1">
    <location>
        <begin position="249"/>
        <end position="280"/>
    </location>
</feature>
<dbReference type="VEuPathDB" id="FungiDB:GWK60_D03927"/>
<feature type="domain" description="CRIB" evidence="2">
    <location>
        <begin position="120"/>
        <end position="133"/>
    </location>
</feature>
<evidence type="ECO:0000313" key="3">
    <source>
        <dbReference type="EMBL" id="KTB01345.1"/>
    </source>
</evidence>
<gene>
    <name evidence="3" type="ORF">AO440_000772</name>
</gene>
<evidence type="ECO:0000256" key="1">
    <source>
        <dbReference type="SAM" id="MobiDB-lite"/>
    </source>
</evidence>
<dbReference type="VEuPathDB" id="FungiDB:CAGL0D03762g"/>
<dbReference type="VEuPathDB" id="FungiDB:GVI51_D03707"/>
<feature type="compositionally biased region" description="Polar residues" evidence="1">
    <location>
        <begin position="86"/>
        <end position="98"/>
    </location>
</feature>
<feature type="compositionally biased region" description="Polar residues" evidence="1">
    <location>
        <begin position="249"/>
        <end position="269"/>
    </location>
</feature>
<evidence type="ECO:0000313" key="4">
    <source>
        <dbReference type="Proteomes" id="UP000054886"/>
    </source>
</evidence>
<name>A0A0W0DBG4_CANGB</name>
<dbReference type="Proteomes" id="UP000054886">
    <property type="component" value="Unassembled WGS sequence"/>
</dbReference>
<accession>A0A0W0DBG4</accession>
<feature type="region of interest" description="Disordered" evidence="1">
    <location>
        <begin position="66"/>
        <end position="98"/>
    </location>
</feature>
<evidence type="ECO:0000259" key="2">
    <source>
        <dbReference type="PROSITE" id="PS50108"/>
    </source>
</evidence>
<feature type="region of interest" description="Disordered" evidence="1">
    <location>
        <begin position="151"/>
        <end position="205"/>
    </location>
</feature>
<dbReference type="PROSITE" id="PS50108">
    <property type="entry name" value="CRIB"/>
    <property type="match status" value="1"/>
</dbReference>
<reference evidence="3 4" key="1">
    <citation type="submission" date="2015-10" db="EMBL/GenBank/DDBJ databases">
        <title>Draft genomes sequences of Candida glabrata isolates 1A, 1B, 2A, 2B, 3A and 3B.</title>
        <authorList>
            <person name="Haavelsrud O.E."/>
            <person name="Gaustad P."/>
        </authorList>
    </citation>
    <scope>NUCLEOTIDE SEQUENCE [LARGE SCALE GENOMIC DNA]</scope>
    <source>
        <strain evidence="3">910700640</strain>
    </source>
</reference>
<dbReference type="EMBL" id="LLZZ01000131">
    <property type="protein sequence ID" value="KTB01345.1"/>
    <property type="molecule type" value="Genomic_DNA"/>
</dbReference>
<protein>
    <submittedName>
        <fullName evidence="3">GTPase-interacting component 1</fullName>
    </submittedName>
</protein>
<organism evidence="3 4">
    <name type="scientific">Candida glabrata</name>
    <name type="common">Yeast</name>
    <name type="synonym">Torulopsis glabrata</name>
    <dbReference type="NCBI Taxonomy" id="5478"/>
    <lineage>
        <taxon>Eukaryota</taxon>
        <taxon>Fungi</taxon>
        <taxon>Dikarya</taxon>
        <taxon>Ascomycota</taxon>
        <taxon>Saccharomycotina</taxon>
        <taxon>Saccharomycetes</taxon>
        <taxon>Saccharomycetales</taxon>
        <taxon>Saccharomycetaceae</taxon>
        <taxon>Nakaseomyces</taxon>
    </lineage>
</organism>
<feature type="compositionally biased region" description="Polar residues" evidence="1">
    <location>
        <begin position="154"/>
        <end position="182"/>
    </location>
</feature>